<feature type="region of interest" description="Disordered" evidence="1">
    <location>
        <begin position="124"/>
        <end position="155"/>
    </location>
</feature>
<dbReference type="OMA" id="MRPWRLE"/>
<proteinExistence type="predicted"/>
<evidence type="ECO:0000313" key="4">
    <source>
        <dbReference type="Proteomes" id="UP000007305"/>
    </source>
</evidence>
<feature type="domain" description="CCHC-type" evidence="2">
    <location>
        <begin position="65"/>
        <end position="81"/>
    </location>
</feature>
<evidence type="ECO:0000259" key="2">
    <source>
        <dbReference type="SMART" id="SM00343"/>
    </source>
</evidence>
<reference evidence="3" key="3">
    <citation type="submission" date="2021-05" db="UniProtKB">
        <authorList>
            <consortium name="EnsemblPlants"/>
        </authorList>
    </citation>
    <scope>IDENTIFICATION</scope>
    <source>
        <strain evidence="3">cv. B73</strain>
    </source>
</reference>
<feature type="domain" description="CCHC-type" evidence="2">
    <location>
        <begin position="84"/>
        <end position="100"/>
    </location>
</feature>
<reference evidence="3" key="2">
    <citation type="submission" date="2019-07" db="EMBL/GenBank/DDBJ databases">
        <authorList>
            <person name="Seetharam A."/>
            <person name="Woodhouse M."/>
            <person name="Cannon E."/>
        </authorList>
    </citation>
    <scope>NUCLEOTIDE SEQUENCE [LARGE SCALE GENOMIC DNA]</scope>
    <source>
        <strain evidence="3">cv. B73</strain>
    </source>
</reference>
<sequence length="771" mass="80931">MRGGFHLCWAERFGVRMAWRRHAGFVAEERRWKGGDMQRCSPPAWPGGSSAAVRSARPPACLGGKCLNCLSSSHRVATCRLPPRCLRCRGFRHLARDCKRPRRASGAGAGLAGAGAPRRFVRARRVGSSTPSGSNAEGSTPPSSPKLPHRLADGSAATGLLPGHHLLRPSEAVCFIDRSDGISGEEDSLATSLLVRAGNGRRDIPIAEARRAFLALPGVRAGDFELRPSHPNNFLLLPASAGVRDLLLGARPVVVHGTTLVLHPWTRLAHAARVELFFKVKLEIVGIHPHAWSRDTASMILAPACWIEKVDAASADKTDQSFFGVTAWTNDPSAIPRSVSLLIAENELRVVHSDEVLHRIFDRLPSYLRKKVTLKYGVMVHLREVEDLAPSSSSSSSSPSPPSSDDDSGLGENPDRRFLSSGRGWGSRRWRFPCSRGVPDGGSASDGAGPPANGGVGENAGGARELSASGELAGQGSKAVALSSDHPVVGASRDGPCFPSGDSWEAVFLESLISHSPSGLSPLESRAALLLDPMLDEAGQRHGTALPACLPEAVDMPDRDASHELSPSLGEPLASSLEPCTGVDTSVLGPTSAAGLVGEAAGVSVDVGVGGGAVSSGARPASETRPADLGGAPAQECALRSFIDSIQATPRPLLGAPPMVAPATIVVKGGGQPILPPRSRRIAAQQLAGVPVCKRGEVLLMRKFGILKDGAPVTAVAKDLYDSLYRSELKPEHINAIRELFPYRGSGTSTWPGDVVDACSEEGAPALEDAV</sequence>
<feature type="region of interest" description="Disordered" evidence="1">
    <location>
        <begin position="436"/>
        <end position="472"/>
    </location>
</feature>
<dbReference type="GO" id="GO:0008270">
    <property type="term" value="F:zinc ion binding"/>
    <property type="evidence" value="ECO:0007669"/>
    <property type="project" value="InterPro"/>
</dbReference>
<dbReference type="InParanoid" id="A0A804R3P3"/>
<keyword evidence="4" id="KW-1185">Reference proteome</keyword>
<feature type="compositionally biased region" description="Polar residues" evidence="1">
    <location>
        <begin position="127"/>
        <end position="141"/>
    </location>
</feature>
<dbReference type="Gene3D" id="4.10.60.10">
    <property type="entry name" value="Zinc finger, CCHC-type"/>
    <property type="match status" value="1"/>
</dbReference>
<evidence type="ECO:0000256" key="1">
    <source>
        <dbReference type="SAM" id="MobiDB-lite"/>
    </source>
</evidence>
<evidence type="ECO:0000313" key="3">
    <source>
        <dbReference type="EnsemblPlants" id="Zm00001eb391010_P001"/>
    </source>
</evidence>
<dbReference type="PANTHER" id="PTHR33087">
    <property type="entry name" value="OS07G0539200 PROTEIN"/>
    <property type="match status" value="1"/>
</dbReference>
<dbReference type="InterPro" id="IPR036875">
    <property type="entry name" value="Znf_CCHC_sf"/>
</dbReference>
<dbReference type="Gramene" id="Zm00001eb391010_T001">
    <property type="protein sequence ID" value="Zm00001eb391010_P001"/>
    <property type="gene ID" value="Zm00001eb391010"/>
</dbReference>
<feature type="region of interest" description="Disordered" evidence="1">
    <location>
        <begin position="388"/>
        <end position="422"/>
    </location>
</feature>
<dbReference type="InterPro" id="IPR001878">
    <property type="entry name" value="Znf_CCHC"/>
</dbReference>
<dbReference type="GO" id="GO:0003676">
    <property type="term" value="F:nucleic acid binding"/>
    <property type="evidence" value="ECO:0007669"/>
    <property type="project" value="InterPro"/>
</dbReference>
<dbReference type="InterPro" id="IPR053253">
    <property type="entry name" value="Sex_diff_modulator"/>
</dbReference>
<dbReference type="AlphaFoldDB" id="A0A804R3P3"/>
<dbReference type="PANTHER" id="PTHR33087:SF31">
    <property type="entry name" value="OS06G0482850 PROTEIN"/>
    <property type="match status" value="1"/>
</dbReference>
<dbReference type="SMART" id="SM00343">
    <property type="entry name" value="ZnF_C2HC"/>
    <property type="match status" value="2"/>
</dbReference>
<dbReference type="SUPFAM" id="SSF57756">
    <property type="entry name" value="Retrovirus zinc finger-like domains"/>
    <property type="match status" value="1"/>
</dbReference>
<reference evidence="4" key="1">
    <citation type="journal article" date="2009" name="Science">
        <title>The B73 maize genome: complexity, diversity, and dynamics.</title>
        <authorList>
            <person name="Schnable P.S."/>
            <person name="Ware D."/>
            <person name="Fulton R.S."/>
            <person name="Stein J.C."/>
            <person name="Wei F."/>
            <person name="Pasternak S."/>
            <person name="Liang C."/>
            <person name="Zhang J."/>
            <person name="Fulton L."/>
            <person name="Graves T.A."/>
            <person name="Minx P."/>
            <person name="Reily A.D."/>
            <person name="Courtney L."/>
            <person name="Kruchowski S.S."/>
            <person name="Tomlinson C."/>
            <person name="Strong C."/>
            <person name="Delehaunty K."/>
            <person name="Fronick C."/>
            <person name="Courtney B."/>
            <person name="Rock S.M."/>
            <person name="Belter E."/>
            <person name="Du F."/>
            <person name="Kim K."/>
            <person name="Abbott R.M."/>
            <person name="Cotton M."/>
            <person name="Levy A."/>
            <person name="Marchetto P."/>
            <person name="Ochoa K."/>
            <person name="Jackson S.M."/>
            <person name="Gillam B."/>
            <person name="Chen W."/>
            <person name="Yan L."/>
            <person name="Higginbotham J."/>
            <person name="Cardenas M."/>
            <person name="Waligorski J."/>
            <person name="Applebaum E."/>
            <person name="Phelps L."/>
            <person name="Falcone J."/>
            <person name="Kanchi K."/>
            <person name="Thane T."/>
            <person name="Scimone A."/>
            <person name="Thane N."/>
            <person name="Henke J."/>
            <person name="Wang T."/>
            <person name="Ruppert J."/>
            <person name="Shah N."/>
            <person name="Rotter K."/>
            <person name="Hodges J."/>
            <person name="Ingenthron E."/>
            <person name="Cordes M."/>
            <person name="Kohlberg S."/>
            <person name="Sgro J."/>
            <person name="Delgado B."/>
            <person name="Mead K."/>
            <person name="Chinwalla A."/>
            <person name="Leonard S."/>
            <person name="Crouse K."/>
            <person name="Collura K."/>
            <person name="Kudrna D."/>
            <person name="Currie J."/>
            <person name="He R."/>
            <person name="Angelova A."/>
            <person name="Rajasekar S."/>
            <person name="Mueller T."/>
            <person name="Lomeli R."/>
            <person name="Scara G."/>
            <person name="Ko A."/>
            <person name="Delaney K."/>
            <person name="Wissotski M."/>
            <person name="Lopez G."/>
            <person name="Campos D."/>
            <person name="Braidotti M."/>
            <person name="Ashley E."/>
            <person name="Golser W."/>
            <person name="Kim H."/>
            <person name="Lee S."/>
            <person name="Lin J."/>
            <person name="Dujmic Z."/>
            <person name="Kim W."/>
            <person name="Talag J."/>
            <person name="Zuccolo A."/>
            <person name="Fan C."/>
            <person name="Sebastian A."/>
            <person name="Kramer M."/>
            <person name="Spiegel L."/>
            <person name="Nascimento L."/>
            <person name="Zutavern T."/>
            <person name="Miller B."/>
            <person name="Ambroise C."/>
            <person name="Muller S."/>
            <person name="Spooner W."/>
            <person name="Narechania A."/>
            <person name="Ren L."/>
            <person name="Wei S."/>
            <person name="Kumari S."/>
            <person name="Faga B."/>
            <person name="Levy M.J."/>
            <person name="McMahan L."/>
            <person name="Van Buren P."/>
            <person name="Vaughn M.W."/>
            <person name="Ying K."/>
            <person name="Yeh C.-T."/>
            <person name="Emrich S.J."/>
            <person name="Jia Y."/>
            <person name="Kalyanaraman A."/>
            <person name="Hsia A.-P."/>
            <person name="Barbazuk W.B."/>
            <person name="Baucom R.S."/>
            <person name="Brutnell T.P."/>
            <person name="Carpita N.C."/>
            <person name="Chaparro C."/>
            <person name="Chia J.-M."/>
            <person name="Deragon J.-M."/>
            <person name="Estill J.C."/>
            <person name="Fu Y."/>
            <person name="Jeddeloh J.A."/>
            <person name="Han Y."/>
            <person name="Lee H."/>
            <person name="Li P."/>
            <person name="Lisch D.R."/>
            <person name="Liu S."/>
            <person name="Liu Z."/>
            <person name="Nagel D.H."/>
            <person name="McCann M.C."/>
            <person name="SanMiguel P."/>
            <person name="Myers A.M."/>
            <person name="Nettleton D."/>
            <person name="Nguyen J."/>
            <person name="Penning B.W."/>
            <person name="Ponnala L."/>
            <person name="Schneider K.L."/>
            <person name="Schwartz D.C."/>
            <person name="Sharma A."/>
            <person name="Soderlund C."/>
            <person name="Springer N.M."/>
            <person name="Sun Q."/>
            <person name="Wang H."/>
            <person name="Waterman M."/>
            <person name="Westerman R."/>
            <person name="Wolfgruber T.K."/>
            <person name="Yang L."/>
            <person name="Yu Y."/>
            <person name="Zhang L."/>
            <person name="Zhou S."/>
            <person name="Zhu Q."/>
            <person name="Bennetzen J.L."/>
            <person name="Dawe R.K."/>
            <person name="Jiang J."/>
            <person name="Jiang N."/>
            <person name="Presting G.G."/>
            <person name="Wessler S.R."/>
            <person name="Aluru S."/>
            <person name="Martienssen R.A."/>
            <person name="Clifton S.W."/>
            <person name="McCombie W.R."/>
            <person name="Wing R.A."/>
            <person name="Wilson R.K."/>
        </authorList>
    </citation>
    <scope>NUCLEOTIDE SEQUENCE [LARGE SCALE GENOMIC DNA]</scope>
    <source>
        <strain evidence="4">cv. B73</strain>
    </source>
</reference>
<protein>
    <recommendedName>
        <fullName evidence="2">CCHC-type domain-containing protein</fullName>
    </recommendedName>
</protein>
<feature type="compositionally biased region" description="Low complexity" evidence="1">
    <location>
        <begin position="437"/>
        <end position="451"/>
    </location>
</feature>
<accession>A0A804R3P3</accession>
<dbReference type="FunCoup" id="A0A804R3P3">
    <property type="interactions" value="1395"/>
</dbReference>
<dbReference type="EnsemblPlants" id="Zm00001eb391010_T001">
    <property type="protein sequence ID" value="Zm00001eb391010_P001"/>
    <property type="gene ID" value="Zm00001eb391010"/>
</dbReference>
<name>A0A804R3P3_MAIZE</name>
<dbReference type="Proteomes" id="UP000007305">
    <property type="component" value="Chromosome 9"/>
</dbReference>
<organism evidence="3 4">
    <name type="scientific">Zea mays</name>
    <name type="common">Maize</name>
    <dbReference type="NCBI Taxonomy" id="4577"/>
    <lineage>
        <taxon>Eukaryota</taxon>
        <taxon>Viridiplantae</taxon>
        <taxon>Streptophyta</taxon>
        <taxon>Embryophyta</taxon>
        <taxon>Tracheophyta</taxon>
        <taxon>Spermatophyta</taxon>
        <taxon>Magnoliopsida</taxon>
        <taxon>Liliopsida</taxon>
        <taxon>Poales</taxon>
        <taxon>Poaceae</taxon>
        <taxon>PACMAD clade</taxon>
        <taxon>Panicoideae</taxon>
        <taxon>Andropogonodae</taxon>
        <taxon>Andropogoneae</taxon>
        <taxon>Tripsacinae</taxon>
        <taxon>Zea</taxon>
    </lineage>
</organism>